<keyword evidence="4 5" id="KW-0472">Membrane</keyword>
<proteinExistence type="predicted"/>
<sequence>AFVIVPFNTLFIISALTLGITILEFLNSHLQLLNFLHFDNLAFNPSFSAEELSRWITFLIVKSFSFVNKLQPLRKKHPLLFYILALVFGIACIVIGNYVKGQTLFYLLMNIAILVPFILFNQIHIRVHALLTPLLDRLEAEFDRKQLEDPAQREAEEAHFYENLRHKGKKISPEHVDEAFPDHWITGDRSHSETSSLDGDLSERMFIQDILPKGLFKEEKDETVNSITCGLMMKDQTEDESLANVIDELLYGEKAGGARRRGSSLVQLYDSDTDEDVLGMMDVDSEQGDYVIVSKVIKS</sequence>
<dbReference type="AlphaFoldDB" id="A0ABD2PSV1"/>
<keyword evidence="3 5" id="KW-1133">Transmembrane helix</keyword>
<evidence type="ECO:0000313" key="7">
    <source>
        <dbReference type="EMBL" id="KAL3310553.1"/>
    </source>
</evidence>
<evidence type="ECO:0000256" key="4">
    <source>
        <dbReference type="ARBA" id="ARBA00023136"/>
    </source>
</evidence>
<organism evidence="7 8">
    <name type="scientific">Cichlidogyrus casuarinus</name>
    <dbReference type="NCBI Taxonomy" id="1844966"/>
    <lineage>
        <taxon>Eukaryota</taxon>
        <taxon>Metazoa</taxon>
        <taxon>Spiralia</taxon>
        <taxon>Lophotrochozoa</taxon>
        <taxon>Platyhelminthes</taxon>
        <taxon>Monogenea</taxon>
        <taxon>Monopisthocotylea</taxon>
        <taxon>Dactylogyridea</taxon>
        <taxon>Ancyrocephalidae</taxon>
        <taxon>Cichlidogyrus</taxon>
    </lineage>
</organism>
<dbReference type="Proteomes" id="UP001626550">
    <property type="component" value="Unassembled WGS sequence"/>
</dbReference>
<evidence type="ECO:0000259" key="6">
    <source>
        <dbReference type="Pfam" id="PF24456"/>
    </source>
</evidence>
<evidence type="ECO:0000313" key="8">
    <source>
        <dbReference type="Proteomes" id="UP001626550"/>
    </source>
</evidence>
<feature type="transmembrane region" description="Helical" evidence="5">
    <location>
        <begin position="104"/>
        <end position="120"/>
    </location>
</feature>
<dbReference type="Pfam" id="PF24456">
    <property type="entry name" value="RHD_RETREG1-3"/>
    <property type="match status" value="1"/>
</dbReference>
<evidence type="ECO:0000256" key="3">
    <source>
        <dbReference type="ARBA" id="ARBA00022989"/>
    </source>
</evidence>
<dbReference type="GO" id="GO:0016020">
    <property type="term" value="C:membrane"/>
    <property type="evidence" value="ECO:0007669"/>
    <property type="project" value="UniProtKB-SubCell"/>
</dbReference>
<evidence type="ECO:0000256" key="1">
    <source>
        <dbReference type="ARBA" id="ARBA00004141"/>
    </source>
</evidence>
<evidence type="ECO:0000256" key="2">
    <source>
        <dbReference type="ARBA" id="ARBA00022692"/>
    </source>
</evidence>
<feature type="transmembrane region" description="Helical" evidence="5">
    <location>
        <begin position="79"/>
        <end position="98"/>
    </location>
</feature>
<dbReference type="InterPro" id="IPR057282">
    <property type="entry name" value="RETREG1-3-like_RHD"/>
</dbReference>
<feature type="transmembrane region" description="Helical" evidence="5">
    <location>
        <begin position="6"/>
        <end position="26"/>
    </location>
</feature>
<dbReference type="EMBL" id="JBJKFK010002850">
    <property type="protein sequence ID" value="KAL3310553.1"/>
    <property type="molecule type" value="Genomic_DNA"/>
</dbReference>
<gene>
    <name evidence="7" type="ORF">Ciccas_010880</name>
</gene>
<reference evidence="7 8" key="1">
    <citation type="submission" date="2024-11" db="EMBL/GenBank/DDBJ databases">
        <title>Adaptive evolution of stress response genes in parasites aligns with host niche diversity.</title>
        <authorList>
            <person name="Hahn C."/>
            <person name="Resl P."/>
        </authorList>
    </citation>
    <scope>NUCLEOTIDE SEQUENCE [LARGE SCALE GENOMIC DNA]</scope>
    <source>
        <strain evidence="7">EGGRZ-B1_66</strain>
        <tissue evidence="7">Body</tissue>
    </source>
</reference>
<accession>A0ABD2PSV1</accession>
<comment type="subcellular location">
    <subcellularLocation>
        <location evidence="1">Membrane</location>
        <topology evidence="1">Multi-pass membrane protein</topology>
    </subcellularLocation>
</comment>
<feature type="non-terminal residue" evidence="7">
    <location>
        <position position="1"/>
    </location>
</feature>
<keyword evidence="8" id="KW-1185">Reference proteome</keyword>
<name>A0ABD2PSV1_9PLAT</name>
<feature type="domain" description="RETREG1-3/ARL6IP-like N-terminal reticulon-homology" evidence="6">
    <location>
        <begin position="47"/>
        <end position="139"/>
    </location>
</feature>
<comment type="caution">
    <text evidence="7">The sequence shown here is derived from an EMBL/GenBank/DDBJ whole genome shotgun (WGS) entry which is preliminary data.</text>
</comment>
<keyword evidence="2 5" id="KW-0812">Transmembrane</keyword>
<dbReference type="GO" id="GO:0005783">
    <property type="term" value="C:endoplasmic reticulum"/>
    <property type="evidence" value="ECO:0007669"/>
    <property type="project" value="UniProtKB-ARBA"/>
</dbReference>
<evidence type="ECO:0000256" key="5">
    <source>
        <dbReference type="SAM" id="Phobius"/>
    </source>
</evidence>
<protein>
    <recommendedName>
        <fullName evidence="6">RETREG1-3/ARL6IP-like N-terminal reticulon-homology domain-containing protein</fullName>
    </recommendedName>
</protein>